<keyword evidence="2" id="KW-1185">Reference proteome</keyword>
<sequence length="85" mass="9783">MSVVLPALNNDHKRIEMKSSAEGEGILEKVKSRKWRICWNCKIKHHNGMMKLSPDFIVVMQFGRVSDDVSQWIMVTLCVPCKPLL</sequence>
<proteinExistence type="predicted"/>
<reference evidence="1 2" key="1">
    <citation type="submission" date="2021-06" db="EMBL/GenBank/DDBJ databases">
        <title>Caerostris extrusa draft genome.</title>
        <authorList>
            <person name="Kono N."/>
            <person name="Arakawa K."/>
        </authorList>
    </citation>
    <scope>NUCLEOTIDE SEQUENCE [LARGE SCALE GENOMIC DNA]</scope>
</reference>
<accession>A0AAV4NHZ7</accession>
<protein>
    <submittedName>
        <fullName evidence="1">Uncharacterized protein</fullName>
    </submittedName>
</protein>
<dbReference type="EMBL" id="BPLR01003335">
    <property type="protein sequence ID" value="GIX83478.1"/>
    <property type="molecule type" value="Genomic_DNA"/>
</dbReference>
<comment type="caution">
    <text evidence="1">The sequence shown here is derived from an EMBL/GenBank/DDBJ whole genome shotgun (WGS) entry which is preliminary data.</text>
</comment>
<evidence type="ECO:0000313" key="2">
    <source>
        <dbReference type="Proteomes" id="UP001054945"/>
    </source>
</evidence>
<dbReference type="AlphaFoldDB" id="A0AAV4NHZ7"/>
<organism evidence="1 2">
    <name type="scientific">Caerostris extrusa</name>
    <name type="common">Bark spider</name>
    <name type="synonym">Caerostris bankana</name>
    <dbReference type="NCBI Taxonomy" id="172846"/>
    <lineage>
        <taxon>Eukaryota</taxon>
        <taxon>Metazoa</taxon>
        <taxon>Ecdysozoa</taxon>
        <taxon>Arthropoda</taxon>
        <taxon>Chelicerata</taxon>
        <taxon>Arachnida</taxon>
        <taxon>Araneae</taxon>
        <taxon>Araneomorphae</taxon>
        <taxon>Entelegynae</taxon>
        <taxon>Araneoidea</taxon>
        <taxon>Araneidae</taxon>
        <taxon>Caerostris</taxon>
    </lineage>
</organism>
<evidence type="ECO:0000313" key="1">
    <source>
        <dbReference type="EMBL" id="GIX83478.1"/>
    </source>
</evidence>
<name>A0AAV4NHZ7_CAEEX</name>
<gene>
    <name evidence="1" type="ORF">CEXT_521251</name>
</gene>
<dbReference type="Proteomes" id="UP001054945">
    <property type="component" value="Unassembled WGS sequence"/>
</dbReference>